<reference evidence="1 2" key="1">
    <citation type="submission" date="2021-07" db="EMBL/GenBank/DDBJ databases">
        <authorList>
            <consortium name="Genoscope - CEA"/>
            <person name="William W."/>
        </authorList>
    </citation>
    <scope>NUCLEOTIDE SEQUENCE [LARGE SCALE GENOMIC DNA]</scope>
</reference>
<sequence length="46" mass="5453">ALFCFDLVRDGLAHNYFSFHQILAGELKDRVANKLQIILHDRDEYF</sequence>
<evidence type="ECO:0000313" key="2">
    <source>
        <dbReference type="Proteomes" id="UP000694005"/>
    </source>
</evidence>
<gene>
    <name evidence="1" type="ORF">BRAPAZ1V2_A10P17340.2</name>
</gene>
<dbReference type="AlphaFoldDB" id="A0A8D9I2L2"/>
<evidence type="ECO:0000313" key="1">
    <source>
        <dbReference type="EMBL" id="CAG7910488.1"/>
    </source>
</evidence>
<accession>A0A8D9I2L2</accession>
<dbReference type="Proteomes" id="UP000694005">
    <property type="component" value="Chromosome A10"/>
</dbReference>
<feature type="non-terminal residue" evidence="1">
    <location>
        <position position="46"/>
    </location>
</feature>
<dbReference type="Gramene" id="A10p17340.2_BraZ1">
    <property type="protein sequence ID" value="A10p17340.2_BraZ1.CDS.1"/>
    <property type="gene ID" value="A10g17340.2_BraZ1"/>
</dbReference>
<feature type="non-terminal residue" evidence="1">
    <location>
        <position position="1"/>
    </location>
</feature>
<protein>
    <submittedName>
        <fullName evidence="1">Uncharacterized protein</fullName>
    </submittedName>
</protein>
<proteinExistence type="predicted"/>
<name>A0A8D9I2L2_BRACM</name>
<dbReference type="EMBL" id="LS974626">
    <property type="protein sequence ID" value="CAG7910488.1"/>
    <property type="molecule type" value="Genomic_DNA"/>
</dbReference>
<organism evidence="1 2">
    <name type="scientific">Brassica campestris</name>
    <name type="common">Field mustard</name>
    <dbReference type="NCBI Taxonomy" id="3711"/>
    <lineage>
        <taxon>Eukaryota</taxon>
        <taxon>Viridiplantae</taxon>
        <taxon>Streptophyta</taxon>
        <taxon>Embryophyta</taxon>
        <taxon>Tracheophyta</taxon>
        <taxon>Spermatophyta</taxon>
        <taxon>Magnoliopsida</taxon>
        <taxon>eudicotyledons</taxon>
        <taxon>Gunneridae</taxon>
        <taxon>Pentapetalae</taxon>
        <taxon>rosids</taxon>
        <taxon>malvids</taxon>
        <taxon>Brassicales</taxon>
        <taxon>Brassicaceae</taxon>
        <taxon>Brassiceae</taxon>
        <taxon>Brassica</taxon>
    </lineage>
</organism>